<feature type="coiled-coil region" evidence="1">
    <location>
        <begin position="2731"/>
        <end position="2758"/>
    </location>
</feature>
<reference evidence="5" key="1">
    <citation type="submission" date="2024-05" db="EMBL/GenBank/DDBJ databases">
        <title>Campylobacter coli isolated from environmental waters in Slovenia.</title>
        <authorList>
            <person name="Zautner A.E."/>
            <person name="Bunk B."/>
            <person name="Riedel T."/>
            <person name="Sproeer C."/>
        </authorList>
    </citation>
    <scope>NUCLEOTIDE SEQUENCE</scope>
    <source>
        <strain evidence="5">CCS1377</strain>
    </source>
</reference>
<proteinExistence type="predicted"/>
<accession>A0AAU7E5W9</accession>
<gene>
    <name evidence="5" type="ORF">AAH949_05945</name>
</gene>
<feature type="region of interest" description="Disordered" evidence="2">
    <location>
        <begin position="2818"/>
        <end position="2837"/>
    </location>
</feature>
<keyword evidence="1" id="KW-0175">Coiled coil</keyword>
<evidence type="ECO:0000256" key="2">
    <source>
        <dbReference type="SAM" id="MobiDB-lite"/>
    </source>
</evidence>
<sequence>MPKKLNLKRHLILSFVASSMLYSQALALPSGGKFVQGGGSITSGGGNMNIHGNGKDQNHVINWGGGFNIGKDESVNFSGQGHHKFLNLDYSKNASQIYGQLNGNGHDIFLVNPNGTIIGNGAVINTGKFGISTGAMNEAQIKEFATSGKFSPVFSPAQKGTITIQGDAILNVSNLQLVGNKIVLKSEEQKSPNITSKEKFELFANSIELNSGNIKANTVKLNTNYNETLNGQIRINGANFDTISMDLNSKLIHLGNSTVKNGDNFAKVNANAEQINLNGTFSAGDTNLKATNIIGDNKGNFDIKGTLSLDASQNISLLSTTLNATNLSLLNANYIELENATLKASALTLNASGDSSLIRVIGSNLESASSLDLNANEIRFGKHENQNSTIKLTGDETTANIKASDKLALDDTQITVSTKATLNLEANSQLSFSNSSFSGGNNSEFMAKTAENGVLILENSKLDNLANLTLTANQIKISNDNTAQNTIKTKNATLNATDKIIANNANFDISSGLNFSATNYIHLNGSNFTLGSDGSYIFSANQTKIDNASFSATGGGNQNLEFKSNAENSQDSVIEVNNINFKDENIANVKFNAHYLNIKSGNIKAASKLDFIGDRIDFGSNETLSLKASELKADAKQLFINNANLSGTSITLDAEEVISIDGEKTTIGSDTTTTLQLLSKNLIELKNSTLKGTNITLKALNDDNTRGVIDLKSGSIAANDNGKIDLEAMDIKFEGANLSAKELDANALNLLAISGQGEIKAETLILKGTNKIAISGNLGDENSNITLDTNGLFAVSGGLLKAKTFGVNAGKIDFKNANLSASGNIDFKAQNSIIISQDANSQTSITSTGGSLNLGKKSSSKANDEAEVGFVIDLNGGTLSSVDTKINADEININGATINGGALELLAKRILASSGNINVSGDAYLLATNLIELGSEDAKLNFVAKNIKINDKTGEAYNAFNGATSAVISIKNATLEAKENNTKGDIIIKGADIKTTHSNSIFKAKNITLDAENKIEIIKGDLQADGTLSLDGKKLVQVGLKDDSGVTMPVLKGASISLISENLIDLQGGNFTATNNINLTSKNGNKGTILLSGANLIANGENDAIAISTQDFLMSGGSLKAKSGNIKADADNIIEITKGALEAKKITLDGANLVSVSGGENGASITSSDIEFITNKLLELTALSLSGENFKFEADQININGGSIIATGKLELLATKGSEANKGGKLNLSDGVNLSANELNLKARNDIILNNANLSATTSANLLANNYIEMTGGKINSASIVLKGLDEGKTLKEIKISGAKLAKNDSENATNIDLSASQITIENSSDLKANTITLNAKDSDASKGGVKIDNSSLSANDLTLKGDNHIVLSGITFTITNALKLLADNYIQMNSGSINAKSLTIKDSNEGENLKFVELIKGDITLTGTTDSKGAFDIIADQINIGQASAKAQDKINFTLENITANLKAKNQILINNADFSLQTSTFDLSAVNKIALESTKFQNDTKDSTLKLNTTSQEDGKGIIVVKNSQISGSSLEVEAKIVDLQGLSINANSLALKALDKLLIQASSNFTIENTIALEATNNLFIENSNITFNSALQNGDNDKFEIKAAQVLLNTANLTSKGGKFSITATDTSGLFKANNSLIDVQGGSFDLSGKQIVFTADKFSKLHETFKTSSGVVTNISASDFIGLTNVKFTLAGNATFKATNDITTNNVSLMADSQTLSFDTKIFNATNGLAVTSDTLEIKGADVNFDDSMHGITVNHFNIDASNKISINGGWYVINESLKWLATNHIEVKGGSKYDNVEFAFGNTGNYIFSAKYQQYQNTNFNGGVMSSPDSKNANVKFGVWSENGGSGTLTQAEYIKLDSSNIFGDMADLSIKAKTIEFGAQMGESYDPANIGNVDLEADSLALNGFDFSGIDNFTFKGTKMLSLSNITFTDITSGKFLSDNLIKLENITATNSNIVFDSARNFELTGYLDISGASTLDLKAANLFKANNANIIVNNGSTLKIDGGKQITFNTSSLAGEGTIELSTSKASTSDLISDGLIEFVNTFGTIGTLKVSNANQFTIIGDKFTTFDIENADWNLRNKIRLQDIKLSVGNKFIANAGKDFIINSSNIEMNTKQDSNLNATNIYMNDTVFSLQNSTAKFTLGSDTTELIKLENENTEGFHGSSDLTELKAKYILAKNMDFSGGMKFNASEAISMENVDLSNPTINGSYDFYAKNYISLKNSTITAVSVKFETMADGNTGYGVINFNNVGIDINQGDFTMLANEINFENTDKSYSVDTANINWEAKNNMTLKGLDIYGNSDYTLSLKAGSKLSATDVDFGNSFGTYGKFKFDANYLVFDKVHIENGKVAGKEPQTAFNNVAQLDFKNVNFEFAGRVSGLDESITISNNMTTAWGNGGKDTDTNYTFNEPTWSDGTWDKEKNEWSGGTNEDTKHIVDDGNGDIGDGGKWEKSTGTDSSKGSPIKEGDKTYNDNVSDSEKDNIANDSKISIDSIEKKDIAKVGYETAKDTDFGKDIIAGEFDDPFEKETESGYEKIKTISIAYNDKVALDSNFGAKRAFDTIDFNNNISDEVILDASDFDAAVLEAILGDILKELYKLNIADLEKAWGYINNKEYEKLGALFGFDKEKTESLRQSFDFLDAFYGKGAGDKLAGFGGELAKFDSKYQEFKKARESVKDDTFGNGGIMGEYKNFDELYRAFSKQLEQFKQYIQDLKDGKYGEPGSVEYDNAYAKYENMHANLEKMKNSLVSMSDEIISNINKVYSNSGNKFLITYDGTQIGKVGGVDIPSYEKEQGGGDEGPNSRIFAEDNIYEEDENSAQNSKKGEINETAGKQKARICIVSDNAKAMNPCLALGD</sequence>
<feature type="chain" id="PRO_5043403139" evidence="3">
    <location>
        <begin position="26"/>
        <end position="2860"/>
    </location>
</feature>
<dbReference type="RefSeq" id="WP_348518219.1">
    <property type="nucleotide sequence ID" value="NZ_CP155620.1"/>
</dbReference>
<dbReference type="SMART" id="SM00912">
    <property type="entry name" value="Haemagg_act"/>
    <property type="match status" value="1"/>
</dbReference>
<feature type="compositionally biased region" description="Basic and acidic residues" evidence="2">
    <location>
        <begin position="2468"/>
        <end position="2486"/>
    </location>
</feature>
<dbReference type="InterPro" id="IPR011050">
    <property type="entry name" value="Pectin_lyase_fold/virulence"/>
</dbReference>
<dbReference type="NCBIfam" id="TIGR01901">
    <property type="entry name" value="adhes_NPXG"/>
    <property type="match status" value="1"/>
</dbReference>
<evidence type="ECO:0000313" key="5">
    <source>
        <dbReference type="EMBL" id="XBJ28645.1"/>
    </source>
</evidence>
<dbReference type="Gene3D" id="2.160.20.10">
    <property type="entry name" value="Single-stranded right-handed beta-helix, Pectin lyase-like"/>
    <property type="match status" value="1"/>
</dbReference>
<dbReference type="InterPro" id="IPR012334">
    <property type="entry name" value="Pectin_lyas_fold"/>
</dbReference>
<dbReference type="EMBL" id="CP155620">
    <property type="protein sequence ID" value="XBJ28645.1"/>
    <property type="molecule type" value="Genomic_DNA"/>
</dbReference>
<evidence type="ECO:0000256" key="1">
    <source>
        <dbReference type="SAM" id="Coils"/>
    </source>
</evidence>
<evidence type="ECO:0000256" key="3">
    <source>
        <dbReference type="SAM" id="SignalP"/>
    </source>
</evidence>
<evidence type="ECO:0000259" key="4">
    <source>
        <dbReference type="SMART" id="SM00912"/>
    </source>
</evidence>
<dbReference type="InterPro" id="IPR008638">
    <property type="entry name" value="FhaB/CdiA-like_TPS"/>
</dbReference>
<protein>
    <submittedName>
        <fullName evidence="5">Filamentous hemagglutinin N-terminal domain-containing protein</fullName>
    </submittedName>
</protein>
<organism evidence="5">
    <name type="scientific">Campylobacter sp. CCS1377</name>
    <dbReference type="NCBI Taxonomy" id="3158229"/>
    <lineage>
        <taxon>Bacteria</taxon>
        <taxon>Pseudomonadati</taxon>
        <taxon>Campylobacterota</taxon>
        <taxon>Epsilonproteobacteria</taxon>
        <taxon>Campylobacterales</taxon>
        <taxon>Campylobacteraceae</taxon>
        <taxon>Campylobacter</taxon>
    </lineage>
</organism>
<feature type="region of interest" description="Disordered" evidence="2">
    <location>
        <begin position="2413"/>
        <end position="2486"/>
    </location>
</feature>
<dbReference type="SUPFAM" id="SSF51126">
    <property type="entry name" value="Pectin lyase-like"/>
    <property type="match status" value="1"/>
</dbReference>
<keyword evidence="3" id="KW-0732">Signal</keyword>
<feature type="signal peptide" evidence="3">
    <location>
        <begin position="1"/>
        <end position="25"/>
    </location>
</feature>
<feature type="domain" description="Filamentous haemagglutinin FhaB/tRNA nuclease CdiA-like TPS" evidence="4">
    <location>
        <begin position="25"/>
        <end position="140"/>
    </location>
</feature>
<name>A0AAU7E5W9_9BACT</name>